<dbReference type="Proteomes" id="UP001642464">
    <property type="component" value="Unassembled WGS sequence"/>
</dbReference>
<organism evidence="1 2">
    <name type="scientific">Durusdinium trenchii</name>
    <dbReference type="NCBI Taxonomy" id="1381693"/>
    <lineage>
        <taxon>Eukaryota</taxon>
        <taxon>Sar</taxon>
        <taxon>Alveolata</taxon>
        <taxon>Dinophyceae</taxon>
        <taxon>Suessiales</taxon>
        <taxon>Symbiodiniaceae</taxon>
        <taxon>Durusdinium</taxon>
    </lineage>
</organism>
<gene>
    <name evidence="1" type="ORF">SCF082_LOCUS4523</name>
</gene>
<evidence type="ECO:0000313" key="1">
    <source>
        <dbReference type="EMBL" id="CAK8995818.1"/>
    </source>
</evidence>
<reference evidence="1 2" key="1">
    <citation type="submission" date="2024-02" db="EMBL/GenBank/DDBJ databases">
        <authorList>
            <person name="Chen Y."/>
            <person name="Shah S."/>
            <person name="Dougan E. K."/>
            <person name="Thang M."/>
            <person name="Chan C."/>
        </authorList>
    </citation>
    <scope>NUCLEOTIDE SEQUENCE [LARGE SCALE GENOMIC DNA]</scope>
</reference>
<sequence>MMCEESGELVDLSMASDESETENTTELSGETELSFHPRSLWKLKLDPSLYRCLTCLGALFIIVLSSLGAILLGARGDVGEISYYFRYYADMEFCILMACTAVAACGAMWVWCHASTPHLLQASGFLVLNWIEGLAFISWILALYNHVNTTTSILVACLRLFLLICEIVSLQILIQNRLQSIWPALNQPRCGVWLNRIVWAELALLTLGTLSLIPALRAMQRGESGILMYIALAAFVLFIPCCFVIWMLIVFATLCRVLTIFHAAQQMAQGLSLESGKALRRSRRAALLQGLGLVISLASTCTLVTVSIVPPHKQTTARRSRPSVRVPQRAWFFRHSTNANISHMGLAQSVNLVTNTLGVILLSGAHRFWGRVVENNASTGGCSCFTSVKRVRRVRPTREIVGSEWEAKTQELAGRGISVQELLLFYRRLGKDIMLSYRPNAHTTNDVVRQAIIPMTAANGSSYAQLVNRGEPKMPQKMVTHNWSNLFRDLLASVIADALEEHTFELVSALLADEVGINALEQMIQVQGNLEGVYWICAFAVNQHSGICGANPRADVDPVTMLPHPVCSCGTSKFFNSTPPLNQHGESIHCEMNKFDDMMSFLACRDASFAEVVAVDASFELFSRAWCMAELFEAHRLGMTQILLVRNKDTLLRRQHTLEGLRVQDMKASRPQDVDAILAKIPNKDAFNQRLRSLICDRNVGLVTAWKHADSLQRIEQLSHVLKWARLSTSVEDGLQVWQNWV</sequence>
<proteinExistence type="predicted"/>
<keyword evidence="2" id="KW-1185">Reference proteome</keyword>
<dbReference type="EMBL" id="CAXAMM010002336">
    <property type="protein sequence ID" value="CAK8995818.1"/>
    <property type="molecule type" value="Genomic_DNA"/>
</dbReference>
<protein>
    <submittedName>
        <fullName evidence="1">Uncharacterized protein</fullName>
    </submittedName>
</protein>
<evidence type="ECO:0000313" key="2">
    <source>
        <dbReference type="Proteomes" id="UP001642464"/>
    </source>
</evidence>
<accession>A0ABP0HZW2</accession>
<comment type="caution">
    <text evidence="1">The sequence shown here is derived from an EMBL/GenBank/DDBJ whole genome shotgun (WGS) entry which is preliminary data.</text>
</comment>
<name>A0ABP0HZW2_9DINO</name>